<organism evidence="2 3">
    <name type="scientific">Nocardioides lentus</name>
    <dbReference type="NCBI Taxonomy" id="338077"/>
    <lineage>
        <taxon>Bacteria</taxon>
        <taxon>Bacillati</taxon>
        <taxon>Actinomycetota</taxon>
        <taxon>Actinomycetes</taxon>
        <taxon>Propionibacteriales</taxon>
        <taxon>Nocardioidaceae</taxon>
        <taxon>Nocardioides</taxon>
    </lineage>
</organism>
<dbReference type="Gene3D" id="3.40.50.1820">
    <property type="entry name" value="alpha/beta hydrolase"/>
    <property type="match status" value="1"/>
</dbReference>
<comment type="caution">
    <text evidence="2">The sequence shown here is derived from an EMBL/GenBank/DDBJ whole genome shotgun (WGS) entry which is preliminary data.</text>
</comment>
<evidence type="ECO:0000313" key="2">
    <source>
        <dbReference type="EMBL" id="GAA1909959.1"/>
    </source>
</evidence>
<dbReference type="Proteomes" id="UP001501612">
    <property type="component" value="Unassembled WGS sequence"/>
</dbReference>
<evidence type="ECO:0000256" key="1">
    <source>
        <dbReference type="SAM" id="MobiDB-lite"/>
    </source>
</evidence>
<dbReference type="RefSeq" id="WP_344004391.1">
    <property type="nucleotide sequence ID" value="NZ_BAAAMY010000002.1"/>
</dbReference>
<protein>
    <recommendedName>
        <fullName evidence="4">Alpha/beta hydrolase</fullName>
    </recommendedName>
</protein>
<accession>A0ABP5ADE5</accession>
<reference evidence="3" key="1">
    <citation type="journal article" date="2019" name="Int. J. Syst. Evol. Microbiol.">
        <title>The Global Catalogue of Microorganisms (GCM) 10K type strain sequencing project: providing services to taxonomists for standard genome sequencing and annotation.</title>
        <authorList>
            <consortium name="The Broad Institute Genomics Platform"/>
            <consortium name="The Broad Institute Genome Sequencing Center for Infectious Disease"/>
            <person name="Wu L."/>
            <person name="Ma J."/>
        </authorList>
    </citation>
    <scope>NUCLEOTIDE SEQUENCE [LARGE SCALE GENOMIC DNA]</scope>
    <source>
        <strain evidence="3">JCM 14046</strain>
    </source>
</reference>
<evidence type="ECO:0008006" key="4">
    <source>
        <dbReference type="Google" id="ProtNLM"/>
    </source>
</evidence>
<dbReference type="EMBL" id="BAAAMY010000002">
    <property type="protein sequence ID" value="GAA1909959.1"/>
    <property type="molecule type" value="Genomic_DNA"/>
</dbReference>
<dbReference type="SUPFAM" id="SSF53474">
    <property type="entry name" value="alpha/beta-Hydrolases"/>
    <property type="match status" value="2"/>
</dbReference>
<gene>
    <name evidence="2" type="ORF">GCM10009737_09200</name>
</gene>
<name>A0ABP5ADE5_9ACTN</name>
<sequence length="588" mass="63677">MSDPMTTTPAPTLGRPRPLVLVRGFGSLGVGDEQRNPYQGFNEGSVYPGKRGENFIYEGFVLRAVKAPRLRYVDATNVVSYHRRPVPGPEECAGFDPGDVGGDRIVLDPDQARSLAARVGGIAGTLWIYRYYDLEPRSMTTFADGLLRLIHLIRRVAAVTGAPFDGVDVVAHSMGGLITGQAIRQLSAAHRAEQGQVGTAPGSAPLRHPHPGAVIHKVVTLGTPHRGIAFQILPRWLTSAVPGGAADELAAFDPRQKVFHEVVRTFDPRRILTVVGTDFRSYGVAVASAGNRLASLFDEGTLLTNRSDGLVKQSAAQLPGSPRTFVHKCHGGEDSLVTSREAYEIAMRFLHGTHHVRLSLEEARVLTGLDTFGRSELYLGVRIKPRGPDFDLFHQSPEAQNCYGPFRSAALDDPLPALAEELARPLAEDGDDTTYWAGDRPGERLIWEGWVDERDVLDPLDPELVFRLDVSVTERDSLGVAASDTIVFRKQYFVQVFPGSPIRVFVHTDSRRLGPGTSSRLATSEQAAETASRAAGEALGDEGGPSPDVQEATPVEGDSGAWLFRVAGTGFRGTFRLGVERVPPDATT</sequence>
<dbReference type="InterPro" id="IPR029058">
    <property type="entry name" value="AB_hydrolase_fold"/>
</dbReference>
<feature type="compositionally biased region" description="Low complexity" evidence="1">
    <location>
        <begin position="522"/>
        <end position="538"/>
    </location>
</feature>
<feature type="region of interest" description="Disordered" evidence="1">
    <location>
        <begin position="513"/>
        <end position="557"/>
    </location>
</feature>
<keyword evidence="3" id="KW-1185">Reference proteome</keyword>
<evidence type="ECO:0000313" key="3">
    <source>
        <dbReference type="Proteomes" id="UP001501612"/>
    </source>
</evidence>
<proteinExistence type="predicted"/>